<dbReference type="InterPro" id="IPR006059">
    <property type="entry name" value="SBP"/>
</dbReference>
<organism evidence="3 4">
    <name type="scientific">Tessaracoccus oleiagri</name>
    <dbReference type="NCBI Taxonomy" id="686624"/>
    <lineage>
        <taxon>Bacteria</taxon>
        <taxon>Bacillati</taxon>
        <taxon>Actinomycetota</taxon>
        <taxon>Actinomycetes</taxon>
        <taxon>Propionibacteriales</taxon>
        <taxon>Propionibacteriaceae</taxon>
        <taxon>Tessaracoccus</taxon>
    </lineage>
</organism>
<keyword evidence="4" id="KW-1185">Reference proteome</keyword>
<dbReference type="AlphaFoldDB" id="A0A1G9H2F4"/>
<protein>
    <submittedName>
        <fullName evidence="3">Multiple sugar transport system substrate-binding protein</fullName>
    </submittedName>
</protein>
<keyword evidence="3" id="KW-0813">Transport</keyword>
<feature type="chain" id="PRO_5038433989" evidence="2">
    <location>
        <begin position="21"/>
        <end position="428"/>
    </location>
</feature>
<dbReference type="PROSITE" id="PS51257">
    <property type="entry name" value="PROKAR_LIPOPROTEIN"/>
    <property type="match status" value="1"/>
</dbReference>
<gene>
    <name evidence="3" type="ORF">SAMN04488242_0030</name>
</gene>
<evidence type="ECO:0000313" key="4">
    <source>
        <dbReference type="Proteomes" id="UP000199475"/>
    </source>
</evidence>
<sequence length="428" mass="46448">MKHPKGAAIALALTTSLFLAACGGDEGEGDSSGSDTIRVTLANHVWTDTIKEAIPQFEEETGLTVEITQLGEDQLSDQYNVKLNAGSEDLDVMMYRPLQEGKLFATNGWMADLTERVESNADWDWSDFQEGPKSATTHEDTVVGVPIITEREVLYYRKDLLEKSGYDAPPQTLDELKEMALKIKQDNPGTAGFVARTARTAAVTQFSSYLFSYGGDFEVDGQAAVGSDEAIAAYDMYSSLIREAGPENVSTDMGWPDSMAIFQQGQAAFLTEADSLYRNATDPEKSKVAENVGFAPFPEGPAGRRSYNIPSWALGINEGSQNKDNAWKFIEWATSQEQALALQQAGNPSARNSVWENAESTKNDPADLVEASKGSAENGVGHDRPLVTRVAEAREIVGQPIVDGITGKDVAESAQTAQEAFQQFLDSE</sequence>
<dbReference type="PANTHER" id="PTHR43649">
    <property type="entry name" value="ARABINOSE-BINDING PROTEIN-RELATED"/>
    <property type="match status" value="1"/>
</dbReference>
<dbReference type="OrthoDB" id="2510110at2"/>
<dbReference type="Gene3D" id="3.40.190.10">
    <property type="entry name" value="Periplasmic binding protein-like II"/>
    <property type="match status" value="2"/>
</dbReference>
<dbReference type="InterPro" id="IPR050490">
    <property type="entry name" value="Bact_solute-bd_prot1"/>
</dbReference>
<name>A0A1G9H2F4_9ACTN</name>
<feature type="signal peptide" evidence="2">
    <location>
        <begin position="1"/>
        <end position="20"/>
    </location>
</feature>
<dbReference type="EMBL" id="FNGP01000001">
    <property type="protein sequence ID" value="SDL07005.1"/>
    <property type="molecule type" value="Genomic_DNA"/>
</dbReference>
<keyword evidence="3" id="KW-0762">Sugar transport</keyword>
<evidence type="ECO:0000313" key="3">
    <source>
        <dbReference type="EMBL" id="SDL07005.1"/>
    </source>
</evidence>
<evidence type="ECO:0000256" key="1">
    <source>
        <dbReference type="SAM" id="MobiDB-lite"/>
    </source>
</evidence>
<proteinExistence type="predicted"/>
<reference evidence="3 4" key="1">
    <citation type="submission" date="2016-10" db="EMBL/GenBank/DDBJ databases">
        <authorList>
            <person name="de Groot N.N."/>
        </authorList>
    </citation>
    <scope>NUCLEOTIDE SEQUENCE [LARGE SCALE GENOMIC DNA]</scope>
    <source>
        <strain evidence="3 4">CGMCC 1.9159</strain>
    </source>
</reference>
<keyword evidence="2" id="KW-0732">Signal</keyword>
<dbReference type="RefSeq" id="WP_093247767.1">
    <property type="nucleotide sequence ID" value="NZ_FNGP01000001.1"/>
</dbReference>
<accession>A0A1G9H2F4</accession>
<dbReference type="SUPFAM" id="SSF53850">
    <property type="entry name" value="Periplasmic binding protein-like II"/>
    <property type="match status" value="1"/>
</dbReference>
<evidence type="ECO:0000256" key="2">
    <source>
        <dbReference type="SAM" id="SignalP"/>
    </source>
</evidence>
<feature type="compositionally biased region" description="Polar residues" evidence="1">
    <location>
        <begin position="345"/>
        <end position="358"/>
    </location>
</feature>
<dbReference type="STRING" id="686624.SAMN04488242_0030"/>
<dbReference type="Proteomes" id="UP000199475">
    <property type="component" value="Unassembled WGS sequence"/>
</dbReference>
<dbReference type="Pfam" id="PF01547">
    <property type="entry name" value="SBP_bac_1"/>
    <property type="match status" value="1"/>
</dbReference>
<dbReference type="CDD" id="cd13585">
    <property type="entry name" value="PBP2_TMBP_like"/>
    <property type="match status" value="1"/>
</dbReference>
<feature type="region of interest" description="Disordered" evidence="1">
    <location>
        <begin position="345"/>
        <end position="365"/>
    </location>
</feature>
<dbReference type="PANTHER" id="PTHR43649:SF12">
    <property type="entry name" value="DIACETYLCHITOBIOSE BINDING PROTEIN DASA"/>
    <property type="match status" value="1"/>
</dbReference>